<protein>
    <submittedName>
        <fullName evidence="2">Uncharacterized protein</fullName>
    </submittedName>
</protein>
<dbReference type="EMBL" id="JAFIMR010000005">
    <property type="protein sequence ID" value="KAI1878975.1"/>
    <property type="molecule type" value="Genomic_DNA"/>
</dbReference>
<name>A0A9P9WU39_9PEZI</name>
<gene>
    <name evidence="2" type="ORF">JX265_003152</name>
</gene>
<accession>A0A9P9WU39</accession>
<reference evidence="2" key="1">
    <citation type="submission" date="2021-03" db="EMBL/GenBank/DDBJ databases">
        <title>Revisited historic fungal species revealed as producer of novel bioactive compounds through whole genome sequencing and comparative genomics.</title>
        <authorList>
            <person name="Vignolle G.A."/>
            <person name="Hochenegger N."/>
            <person name="Mach R.L."/>
            <person name="Mach-Aigner A.R."/>
            <person name="Javad Rahimi M."/>
            <person name="Salim K.A."/>
            <person name="Chan C.M."/>
            <person name="Lim L.B.L."/>
            <person name="Cai F."/>
            <person name="Druzhinina I.S."/>
            <person name="U'Ren J.M."/>
            <person name="Derntl C."/>
        </authorList>
    </citation>
    <scope>NUCLEOTIDE SEQUENCE</scope>
    <source>
        <strain evidence="2">TUCIM 5799</strain>
    </source>
</reference>
<evidence type="ECO:0000313" key="2">
    <source>
        <dbReference type="EMBL" id="KAI1878975.1"/>
    </source>
</evidence>
<evidence type="ECO:0000313" key="3">
    <source>
        <dbReference type="Proteomes" id="UP000829685"/>
    </source>
</evidence>
<keyword evidence="3" id="KW-1185">Reference proteome</keyword>
<proteinExistence type="predicted"/>
<feature type="region of interest" description="Disordered" evidence="1">
    <location>
        <begin position="69"/>
        <end position="113"/>
    </location>
</feature>
<sequence length="113" mass="11179">MSHEGGDLNQMAKDGTTSVFPLPIYDCTGLIGAITVPGDAGKMNTIPSVAGPHQTQKTAGGLGAMVMSEAADNPVSDEKTANLGSGVGEGITGTGDSLPASTTSKHSGHGGKR</sequence>
<dbReference type="AlphaFoldDB" id="A0A9P9WU39"/>
<dbReference type="Proteomes" id="UP000829685">
    <property type="component" value="Unassembled WGS sequence"/>
</dbReference>
<evidence type="ECO:0000256" key="1">
    <source>
        <dbReference type="SAM" id="MobiDB-lite"/>
    </source>
</evidence>
<organism evidence="2 3">
    <name type="scientific">Neoarthrinium moseri</name>
    <dbReference type="NCBI Taxonomy" id="1658444"/>
    <lineage>
        <taxon>Eukaryota</taxon>
        <taxon>Fungi</taxon>
        <taxon>Dikarya</taxon>
        <taxon>Ascomycota</taxon>
        <taxon>Pezizomycotina</taxon>
        <taxon>Sordariomycetes</taxon>
        <taxon>Xylariomycetidae</taxon>
        <taxon>Amphisphaeriales</taxon>
        <taxon>Apiosporaceae</taxon>
        <taxon>Neoarthrinium</taxon>
    </lineage>
</organism>
<comment type="caution">
    <text evidence="2">The sequence shown here is derived from an EMBL/GenBank/DDBJ whole genome shotgun (WGS) entry which is preliminary data.</text>
</comment>